<feature type="compositionally biased region" description="Basic residues" evidence="6">
    <location>
        <begin position="15"/>
        <end position="24"/>
    </location>
</feature>
<evidence type="ECO:0000256" key="3">
    <source>
        <dbReference type="ARBA" id="ARBA00022827"/>
    </source>
</evidence>
<dbReference type="PANTHER" id="PTHR13789:SF147">
    <property type="entry name" value="PUTATIVE (AFU_ORTHOLOGUE AFUA_2G01950)-RELATED"/>
    <property type="match status" value="1"/>
</dbReference>
<dbReference type="HOGENOM" id="CLU_009665_19_3_1"/>
<keyword evidence="5" id="KW-0503">Monooxygenase</keyword>
<feature type="region of interest" description="Disordered" evidence="6">
    <location>
        <begin position="1"/>
        <end position="95"/>
    </location>
</feature>
<name>A8N4P0_COPC7</name>
<accession>A8N4P0</accession>
<proteinExistence type="inferred from homology"/>
<keyword evidence="3" id="KW-0274">FAD</keyword>
<keyword evidence="2" id="KW-0285">Flavoprotein</keyword>
<dbReference type="PANTHER" id="PTHR13789">
    <property type="entry name" value="MONOOXYGENASE"/>
    <property type="match status" value="1"/>
</dbReference>
<dbReference type="GO" id="GO:0004497">
    <property type="term" value="F:monooxygenase activity"/>
    <property type="evidence" value="ECO:0007669"/>
    <property type="project" value="UniProtKB-KW"/>
</dbReference>
<dbReference type="Proteomes" id="UP000001861">
    <property type="component" value="Unassembled WGS sequence"/>
</dbReference>
<protein>
    <submittedName>
        <fullName evidence="8">Salicylate 1-monooxygenase</fullName>
    </submittedName>
</protein>
<dbReference type="Pfam" id="PF01494">
    <property type="entry name" value="FAD_binding_3"/>
    <property type="match status" value="1"/>
</dbReference>
<evidence type="ECO:0000259" key="7">
    <source>
        <dbReference type="Pfam" id="PF01494"/>
    </source>
</evidence>
<dbReference type="OrthoDB" id="9993796at2759"/>
<dbReference type="KEGG" id="cci:CC1G_06018"/>
<comment type="similarity">
    <text evidence="1">Belongs to the paxM FAD-dependent monooxygenase family.</text>
</comment>
<evidence type="ECO:0000313" key="8">
    <source>
        <dbReference type="EMBL" id="EAU92031.2"/>
    </source>
</evidence>
<dbReference type="InterPro" id="IPR036188">
    <property type="entry name" value="FAD/NAD-bd_sf"/>
</dbReference>
<dbReference type="OMA" id="MTGWMGP"/>
<feature type="compositionally biased region" description="Polar residues" evidence="6">
    <location>
        <begin position="59"/>
        <end position="95"/>
    </location>
</feature>
<dbReference type="SUPFAM" id="SSF51905">
    <property type="entry name" value="FAD/NAD(P)-binding domain"/>
    <property type="match status" value="1"/>
</dbReference>
<dbReference type="SUPFAM" id="SSF54373">
    <property type="entry name" value="FAD-linked reductases, C-terminal domain"/>
    <property type="match status" value="1"/>
</dbReference>
<dbReference type="InterPro" id="IPR002938">
    <property type="entry name" value="FAD-bd"/>
</dbReference>
<evidence type="ECO:0000313" key="9">
    <source>
        <dbReference type="Proteomes" id="UP000001861"/>
    </source>
</evidence>
<dbReference type="InParanoid" id="A8N4P0"/>
<gene>
    <name evidence="8" type="ORF">CC1G_06018</name>
</gene>
<comment type="caution">
    <text evidence="8">The sequence shown here is derived from an EMBL/GenBank/DDBJ whole genome shotgun (WGS) entry which is preliminary data.</text>
</comment>
<reference evidence="8 9" key="1">
    <citation type="journal article" date="2010" name="Proc. Natl. Acad. Sci. U.S.A.">
        <title>Insights into evolution of multicellular fungi from the assembled chromosomes of the mushroom Coprinopsis cinerea (Coprinus cinereus).</title>
        <authorList>
            <person name="Stajich J.E."/>
            <person name="Wilke S.K."/>
            <person name="Ahren D."/>
            <person name="Au C.H."/>
            <person name="Birren B.W."/>
            <person name="Borodovsky M."/>
            <person name="Burns C."/>
            <person name="Canback B."/>
            <person name="Casselton L.A."/>
            <person name="Cheng C.K."/>
            <person name="Deng J."/>
            <person name="Dietrich F.S."/>
            <person name="Fargo D.C."/>
            <person name="Farman M.L."/>
            <person name="Gathman A.C."/>
            <person name="Goldberg J."/>
            <person name="Guigo R."/>
            <person name="Hoegger P.J."/>
            <person name="Hooker J.B."/>
            <person name="Huggins A."/>
            <person name="James T.Y."/>
            <person name="Kamada T."/>
            <person name="Kilaru S."/>
            <person name="Kodira C."/>
            <person name="Kues U."/>
            <person name="Kupfer D."/>
            <person name="Kwan H.S."/>
            <person name="Lomsadze A."/>
            <person name="Li W."/>
            <person name="Lilly W.W."/>
            <person name="Ma L.J."/>
            <person name="Mackey A.J."/>
            <person name="Manning G."/>
            <person name="Martin F."/>
            <person name="Muraguchi H."/>
            <person name="Natvig D.O."/>
            <person name="Palmerini H."/>
            <person name="Ramesh M.A."/>
            <person name="Rehmeyer C.J."/>
            <person name="Roe B.A."/>
            <person name="Shenoy N."/>
            <person name="Stanke M."/>
            <person name="Ter-Hovhannisyan V."/>
            <person name="Tunlid A."/>
            <person name="Velagapudi R."/>
            <person name="Vision T.J."/>
            <person name="Zeng Q."/>
            <person name="Zolan M.E."/>
            <person name="Pukkila P.J."/>
        </authorList>
    </citation>
    <scope>NUCLEOTIDE SEQUENCE [LARGE SCALE GENOMIC DNA]</scope>
    <source>
        <strain evidence="9">Okayama-7 / 130 / ATCC MYA-4618 / FGSC 9003</strain>
    </source>
</reference>
<sequence>MFSWAKAKLGLTRTSSHKRRKSKASSKASEPSPPDSKPAAVGPSSASNSKASETVPITDVQSAPNAGNDQLNGVEDNQPTDPQTQAVVNGDSRPSQEIEGAMTNREHPPTQTVLEPSSSPSLNIIVIGAGIGGLATAFLLGKAGHKVTIVEAASQLGEVGAGIQLSPNVTRLLIRWGVGDKLAEIAVVPQNLTLRRYENGEVVGWMETGQSLEKAHKAPYYHVHRADIHGILAEIAEPHASIRLNSRVKGINPSIPSVTLESGETIAADLVIGADGLHSITRDIVVGKKDNPTATGDAAYRAVVPAAALLADPDLEDLVKEAGVNVWMGPGRHIVGYCIRNKELYNLVLIHPAHEDDENVREVGLERMKADFDQFEPRVRKLLELVTSAMVWSLKDRQPLESWVHPEGKIEDAAVLANLLSRSPSKKTLPAVLKAYQDLRHSRATATQTASRLNQHIFHLPDGPAQAKRDASMREAMEAALREARGEDISDCVGSANLWADRQRNKEAFDYDADEEVEKWWQDNGDALTRG</sequence>
<dbReference type="eggNOG" id="KOG2614">
    <property type="taxonomic scope" value="Eukaryota"/>
</dbReference>
<dbReference type="GeneID" id="6006246"/>
<dbReference type="AlphaFoldDB" id="A8N4P0"/>
<feature type="domain" description="FAD-binding" evidence="7">
    <location>
        <begin position="123"/>
        <end position="342"/>
    </location>
</feature>
<evidence type="ECO:0000256" key="1">
    <source>
        <dbReference type="ARBA" id="ARBA00007992"/>
    </source>
</evidence>
<dbReference type="GO" id="GO:0071949">
    <property type="term" value="F:FAD binding"/>
    <property type="evidence" value="ECO:0007669"/>
    <property type="project" value="InterPro"/>
</dbReference>
<evidence type="ECO:0000256" key="5">
    <source>
        <dbReference type="ARBA" id="ARBA00023033"/>
    </source>
</evidence>
<dbReference type="Gene3D" id="3.50.50.60">
    <property type="entry name" value="FAD/NAD(P)-binding domain"/>
    <property type="match status" value="1"/>
</dbReference>
<organism evidence="8 9">
    <name type="scientific">Coprinopsis cinerea (strain Okayama-7 / 130 / ATCC MYA-4618 / FGSC 9003)</name>
    <name type="common">Inky cap fungus</name>
    <name type="synonym">Hormographiella aspergillata</name>
    <dbReference type="NCBI Taxonomy" id="240176"/>
    <lineage>
        <taxon>Eukaryota</taxon>
        <taxon>Fungi</taxon>
        <taxon>Dikarya</taxon>
        <taxon>Basidiomycota</taxon>
        <taxon>Agaricomycotina</taxon>
        <taxon>Agaricomycetes</taxon>
        <taxon>Agaricomycetidae</taxon>
        <taxon>Agaricales</taxon>
        <taxon>Agaricineae</taxon>
        <taxon>Psathyrellaceae</taxon>
        <taxon>Coprinopsis</taxon>
    </lineage>
</organism>
<evidence type="ECO:0000256" key="2">
    <source>
        <dbReference type="ARBA" id="ARBA00022630"/>
    </source>
</evidence>
<keyword evidence="9" id="KW-1185">Reference proteome</keyword>
<dbReference type="PRINTS" id="PR00420">
    <property type="entry name" value="RNGMNOXGNASE"/>
</dbReference>
<evidence type="ECO:0000256" key="6">
    <source>
        <dbReference type="SAM" id="MobiDB-lite"/>
    </source>
</evidence>
<keyword evidence="4" id="KW-0560">Oxidoreductase</keyword>
<evidence type="ECO:0000256" key="4">
    <source>
        <dbReference type="ARBA" id="ARBA00023002"/>
    </source>
</evidence>
<dbReference type="InterPro" id="IPR050493">
    <property type="entry name" value="FAD-dep_Monooxygenase_BioMet"/>
</dbReference>
<dbReference type="VEuPathDB" id="FungiDB:CC1G_06018"/>
<dbReference type="STRING" id="240176.A8N4P0"/>
<dbReference type="EMBL" id="AACS02000003">
    <property type="protein sequence ID" value="EAU92031.2"/>
    <property type="molecule type" value="Genomic_DNA"/>
</dbReference>
<dbReference type="RefSeq" id="XP_001829809.2">
    <property type="nucleotide sequence ID" value="XM_001829757.2"/>
</dbReference>